<dbReference type="EMBL" id="AIMB01000008">
    <property type="protein sequence ID" value="EJF89030.1"/>
    <property type="molecule type" value="Genomic_DNA"/>
</dbReference>
<dbReference type="AlphaFoldDB" id="J1JWR5"/>
<gene>
    <name evidence="1" type="ORF">ME5_01581</name>
</gene>
<evidence type="ECO:0000313" key="2">
    <source>
        <dbReference type="Proteomes" id="UP000008952"/>
    </source>
</evidence>
<dbReference type="Proteomes" id="UP000008952">
    <property type="component" value="Unassembled WGS sequence"/>
</dbReference>
<dbReference type="InterPro" id="IPR027417">
    <property type="entry name" value="P-loop_NTPase"/>
</dbReference>
<protein>
    <submittedName>
        <fullName evidence="1">Uncharacterized protein</fullName>
    </submittedName>
</protein>
<dbReference type="Gene3D" id="3.40.50.300">
    <property type="entry name" value="P-loop containing nucleotide triphosphate hydrolases"/>
    <property type="match status" value="1"/>
</dbReference>
<sequence>MSNNVHVHLVAHARKSNSDTGIQGTEEVKGASEIGANAFNIITLWRNRKLEEKLSAAKTEEEKAELTEKPSVVMNVAKRLNGDFEGMVGLWFDHKSVSLFFVIRQ</sequence>
<organism evidence="1 2">
    <name type="scientific">Bartonella tamiae Th239</name>
    <dbReference type="NCBI Taxonomy" id="1094558"/>
    <lineage>
        <taxon>Bacteria</taxon>
        <taxon>Pseudomonadati</taxon>
        <taxon>Pseudomonadota</taxon>
        <taxon>Alphaproteobacteria</taxon>
        <taxon>Hyphomicrobiales</taxon>
        <taxon>Bartonellaceae</taxon>
        <taxon>Bartonella</taxon>
    </lineage>
</organism>
<proteinExistence type="predicted"/>
<dbReference type="OrthoDB" id="9763644at2"/>
<reference evidence="1 2" key="1">
    <citation type="submission" date="2012-03" db="EMBL/GenBank/DDBJ databases">
        <title>The Genome Sequence of Bartonella tamiae Th239.</title>
        <authorList>
            <consortium name="The Broad Institute Genome Sequencing Platform"/>
            <consortium name="The Broad Institute Genome Sequencing Center for Infectious Disease"/>
            <person name="Feldgarden M."/>
            <person name="Kirby J."/>
            <person name="Kosoy M."/>
            <person name="Birtles R."/>
            <person name="Probert W.S."/>
            <person name="Chiaraviglio L."/>
            <person name="Young S.K."/>
            <person name="Zeng Q."/>
            <person name="Gargeya S."/>
            <person name="Fitzgerald M."/>
            <person name="Haas B."/>
            <person name="Abouelleil A."/>
            <person name="Alvarado L."/>
            <person name="Arachchi H.M."/>
            <person name="Berlin A."/>
            <person name="Chapman S.B."/>
            <person name="Gearin G."/>
            <person name="Goldberg J."/>
            <person name="Griggs A."/>
            <person name="Gujja S."/>
            <person name="Hansen M."/>
            <person name="Heiman D."/>
            <person name="Howarth C."/>
            <person name="Larimer J."/>
            <person name="Lui A."/>
            <person name="MacDonald P.J.P."/>
            <person name="McCowen C."/>
            <person name="Montmayeur A."/>
            <person name="Murphy C."/>
            <person name="Neiman D."/>
            <person name="Pearson M."/>
            <person name="Priest M."/>
            <person name="Roberts A."/>
            <person name="Saif S."/>
            <person name="Shea T."/>
            <person name="Sisk P."/>
            <person name="Stolte C."/>
            <person name="Sykes S."/>
            <person name="Wortman J."/>
            <person name="Nusbaum C."/>
            <person name="Birren B."/>
        </authorList>
    </citation>
    <scope>NUCLEOTIDE SEQUENCE [LARGE SCALE GENOMIC DNA]</scope>
    <source>
        <strain evidence="1 2">Th239</strain>
    </source>
</reference>
<dbReference type="eggNOG" id="COG0305">
    <property type="taxonomic scope" value="Bacteria"/>
</dbReference>
<evidence type="ECO:0000313" key="1">
    <source>
        <dbReference type="EMBL" id="EJF89030.1"/>
    </source>
</evidence>
<dbReference type="STRING" id="1094558.ME5_01581"/>
<name>J1JWR5_9HYPH</name>
<keyword evidence="2" id="KW-1185">Reference proteome</keyword>
<accession>J1JWR5</accession>
<dbReference type="RefSeq" id="WP_008040068.1">
    <property type="nucleotide sequence ID" value="NZ_JH725147.1"/>
</dbReference>
<dbReference type="HOGENOM" id="CLU_2231258_0_0_5"/>
<comment type="caution">
    <text evidence="1">The sequence shown here is derived from an EMBL/GenBank/DDBJ whole genome shotgun (WGS) entry which is preliminary data.</text>
</comment>
<dbReference type="PATRIC" id="fig|1094558.3.peg.1689"/>